<dbReference type="RefSeq" id="WP_133245217.1">
    <property type="nucleotide sequence ID" value="NZ_CABMMC010000001.1"/>
</dbReference>
<gene>
    <name evidence="1" type="ORF">C8D82_12514</name>
</gene>
<evidence type="ECO:0000313" key="2">
    <source>
        <dbReference type="Proteomes" id="UP000245959"/>
    </source>
</evidence>
<organism evidence="1 2">
    <name type="scientific">Victivallis vadensis</name>
    <dbReference type="NCBI Taxonomy" id="172901"/>
    <lineage>
        <taxon>Bacteria</taxon>
        <taxon>Pseudomonadati</taxon>
        <taxon>Lentisphaerota</taxon>
        <taxon>Lentisphaeria</taxon>
        <taxon>Victivallales</taxon>
        <taxon>Victivallaceae</taxon>
        <taxon>Victivallis</taxon>
    </lineage>
</organism>
<dbReference type="Proteomes" id="UP000245959">
    <property type="component" value="Unassembled WGS sequence"/>
</dbReference>
<accession>A0A2U1AQ83</accession>
<keyword evidence="2" id="KW-1185">Reference proteome</keyword>
<dbReference type="AlphaFoldDB" id="A0A2U1AQ83"/>
<comment type="caution">
    <text evidence="1">The sequence shown here is derived from an EMBL/GenBank/DDBJ whole genome shotgun (WGS) entry which is preliminary data.</text>
</comment>
<dbReference type="EMBL" id="QEKH01000025">
    <property type="protein sequence ID" value="PVY38589.1"/>
    <property type="molecule type" value="Genomic_DNA"/>
</dbReference>
<dbReference type="GeneID" id="78296250"/>
<evidence type="ECO:0000313" key="1">
    <source>
        <dbReference type="EMBL" id="PVY38589.1"/>
    </source>
</evidence>
<reference evidence="1 2" key="1">
    <citation type="submission" date="2018-04" db="EMBL/GenBank/DDBJ databases">
        <title>Genomic Encyclopedia of Type Strains, Phase IV (KMG-IV): sequencing the most valuable type-strain genomes for metagenomic binning, comparative biology and taxonomic classification.</title>
        <authorList>
            <person name="Goeker M."/>
        </authorList>
    </citation>
    <scope>NUCLEOTIDE SEQUENCE [LARGE SCALE GENOMIC DNA]</scope>
    <source>
        <strain evidence="1 2">DSM 14823</strain>
    </source>
</reference>
<name>A0A2U1AQ83_9BACT</name>
<sequence length="348" mass="37899">MQTITLYVNAESTLGVVRDYANARNASAPTLTRGVSACLKMRIFASGENADPYPLNELVNIPAWQWVMDDDFDSGSNYILVADHAGINVQSVTEIINETEYTFTEFTIPLSEMNTAELNTLLGKQEQVATLNGELVGLDESGSEVFVLQVKGFTVRNRISSTGNPTEIAAEYLNEAQVRALCSAGFELIFSETASETAADWHSPQGENDKFFRLRLKGDSRIWQSGNAADYGWSDCFGLLTGAQGEPGTDGKTFYAYTAFATAADGTDFITDGTEWTADHKFIAFLTSEKAEVTAEDFAGLWVKFIIDSAANIAVADEGNYFSGTTVESVFQEIGSMLVGLEDLLKEI</sequence>
<proteinExistence type="predicted"/>
<protein>
    <submittedName>
        <fullName evidence="1">Uncharacterized protein</fullName>
    </submittedName>
</protein>